<comment type="caution">
    <text evidence="2">The sequence shown here is derived from an EMBL/GenBank/DDBJ whole genome shotgun (WGS) entry which is preliminary data.</text>
</comment>
<keyword evidence="3" id="KW-1185">Reference proteome</keyword>
<feature type="domain" description="DUF637" evidence="1">
    <location>
        <begin position="31"/>
        <end position="167"/>
    </location>
</feature>
<evidence type="ECO:0000259" key="1">
    <source>
        <dbReference type="Pfam" id="PF04830"/>
    </source>
</evidence>
<organism evidence="2 3">
    <name type="scientific">Campylobacter majalis</name>
    <dbReference type="NCBI Taxonomy" id="2790656"/>
    <lineage>
        <taxon>Bacteria</taxon>
        <taxon>Pseudomonadati</taxon>
        <taxon>Campylobacterota</taxon>
        <taxon>Epsilonproteobacteria</taxon>
        <taxon>Campylobacterales</taxon>
        <taxon>Campylobacteraceae</taxon>
        <taxon>Campylobacter</taxon>
    </lineage>
</organism>
<dbReference type="Proteomes" id="UP000789803">
    <property type="component" value="Unassembled WGS sequence"/>
</dbReference>
<sequence length="567" mass="61483">MVSAMSSAVIANSSLQLTNMVLSNGKVKFDTTSLTKSAISAGVGAYVSSYINNLDILKDATLANDNSSFLNFSTDNSLNFSYQNFTKAALNSISNAGINSAIYGTNFKDNLISNLAIQTGDSLYKSVGDIGLVKNLDDKSLTKIALHSLVGGSISAIQNQSFKDGAIISGLAQALAPLSSNTDTNKQFLSSQLIGILTGAILSGETGANQGYNLSTSAEQNNRQLHKEEIGFINNQKNIDKFKEILKTNGLNVEYSNDEIKSILAKGGVSLVDKSFNEVYENNLPEKDKNNIGLAINFIKDSNFYNERLNNTNAFNPTKEQYSDKYIYLDTFKNDRKFYENNLKLDVSIGDTTLGFISGVSVGGVNLIKDTINGAYELITSPIDTSKNIYNTLTNANTLITNGFYKNELDLILGDYKSATARDFEFIAGLTGGITIGRSAAKSNVISSTNDVIKGADSAVNVASYEKYKKDLISKMGKVQVKDVKLQKIINTMYREGAKIGSGSTADAVRYELKTGQKVGNKLHIQKAIDNINALNKWLKNNPRANKSDIDTAQKYIKDLTNAINGN</sequence>
<accession>A0ABM8QA28</accession>
<gene>
    <name evidence="2" type="ORF">LMG7974_01927</name>
</gene>
<dbReference type="Pfam" id="PF04830">
    <property type="entry name" value="DUF637"/>
    <property type="match status" value="1"/>
</dbReference>
<proteinExistence type="predicted"/>
<dbReference type="EMBL" id="CAJHOF010000038">
    <property type="protein sequence ID" value="CAD7289842.1"/>
    <property type="molecule type" value="Genomic_DNA"/>
</dbReference>
<evidence type="ECO:0000313" key="2">
    <source>
        <dbReference type="EMBL" id="CAD7289842.1"/>
    </source>
</evidence>
<protein>
    <recommendedName>
        <fullName evidence="1">DUF637 domain-containing protein</fullName>
    </recommendedName>
</protein>
<dbReference type="InterPro" id="IPR006915">
    <property type="entry name" value="DUF637_hemagglutn_put"/>
</dbReference>
<evidence type="ECO:0000313" key="3">
    <source>
        <dbReference type="Proteomes" id="UP000789803"/>
    </source>
</evidence>
<reference evidence="2 3" key="1">
    <citation type="submission" date="2020-11" db="EMBL/GenBank/DDBJ databases">
        <authorList>
            <person name="Peeters C."/>
        </authorList>
    </citation>
    <scope>NUCLEOTIDE SEQUENCE [LARGE SCALE GENOMIC DNA]</scope>
    <source>
        <strain evidence="2 3">LMG 7974</strain>
    </source>
</reference>
<name>A0ABM8QA28_9BACT</name>